<dbReference type="GO" id="GO:0016757">
    <property type="term" value="F:glycosyltransferase activity"/>
    <property type="evidence" value="ECO:0007669"/>
    <property type="project" value="UniProtKB-KW"/>
</dbReference>
<comment type="similarity">
    <text evidence="2">Belongs to the glycosyltransferase 47 family.</text>
</comment>
<feature type="region of interest" description="Disordered" evidence="6">
    <location>
        <begin position="189"/>
        <end position="224"/>
    </location>
</feature>
<dbReference type="PANTHER" id="PTHR11062:SF108">
    <property type="entry name" value="EXOSTOSIN FAMILY PROTEIN"/>
    <property type="match status" value="1"/>
</dbReference>
<feature type="domain" description="Exostosin GT47" evidence="8">
    <location>
        <begin position="351"/>
        <end position="631"/>
    </location>
</feature>
<keyword evidence="7" id="KW-0812">Transmembrane</keyword>
<keyword evidence="4" id="KW-0735">Signal-anchor</keyword>
<keyword evidence="10" id="KW-1185">Reference proteome</keyword>
<dbReference type="Pfam" id="PF03016">
    <property type="entry name" value="Exostosin_GT47"/>
    <property type="match status" value="1"/>
</dbReference>
<proteinExistence type="inferred from homology"/>
<protein>
    <recommendedName>
        <fullName evidence="8">Exostosin GT47 domain-containing protein</fullName>
    </recommendedName>
</protein>
<evidence type="ECO:0000256" key="2">
    <source>
        <dbReference type="ARBA" id="ARBA00010271"/>
    </source>
</evidence>
<feature type="compositionally biased region" description="Polar residues" evidence="6">
    <location>
        <begin position="210"/>
        <end position="224"/>
    </location>
</feature>
<dbReference type="Proteomes" id="UP001293593">
    <property type="component" value="Unassembled WGS sequence"/>
</dbReference>
<comment type="subcellular location">
    <subcellularLocation>
        <location evidence="1">Golgi apparatus membrane</location>
        <topology evidence="1">Single-pass type II membrane protein</topology>
    </subcellularLocation>
</comment>
<evidence type="ECO:0000256" key="7">
    <source>
        <dbReference type="SAM" id="Phobius"/>
    </source>
</evidence>
<keyword evidence="3" id="KW-0328">Glycosyltransferase</keyword>
<evidence type="ECO:0000256" key="3">
    <source>
        <dbReference type="ARBA" id="ARBA00022676"/>
    </source>
</evidence>
<evidence type="ECO:0000256" key="4">
    <source>
        <dbReference type="ARBA" id="ARBA00022968"/>
    </source>
</evidence>
<keyword evidence="7" id="KW-1133">Transmembrane helix</keyword>
<dbReference type="EMBL" id="JAWXYG010000004">
    <property type="protein sequence ID" value="KAK4274276.1"/>
    <property type="molecule type" value="Genomic_DNA"/>
</dbReference>
<name>A0AAE1JSN7_9FABA</name>
<reference evidence="9" key="1">
    <citation type="submission" date="2023-10" db="EMBL/GenBank/DDBJ databases">
        <title>Chromosome-level genome of the transformable northern wattle, Acacia crassicarpa.</title>
        <authorList>
            <person name="Massaro I."/>
            <person name="Sinha N.R."/>
            <person name="Poethig S."/>
            <person name="Leichty A.R."/>
        </authorList>
    </citation>
    <scope>NUCLEOTIDE SEQUENCE</scope>
    <source>
        <strain evidence="9">Acra3RX</strain>
        <tissue evidence="9">Leaf</tissue>
    </source>
</reference>
<keyword evidence="7" id="KW-0472">Membrane</keyword>
<evidence type="ECO:0000313" key="10">
    <source>
        <dbReference type="Proteomes" id="UP001293593"/>
    </source>
</evidence>
<evidence type="ECO:0000259" key="8">
    <source>
        <dbReference type="Pfam" id="PF03016"/>
    </source>
</evidence>
<accession>A0AAE1JSN7</accession>
<evidence type="ECO:0000256" key="6">
    <source>
        <dbReference type="SAM" id="MobiDB-lite"/>
    </source>
</evidence>
<dbReference type="PANTHER" id="PTHR11062">
    <property type="entry name" value="EXOSTOSIN HEPARAN SULFATE GLYCOSYLTRANSFERASE -RELATED"/>
    <property type="match status" value="1"/>
</dbReference>
<evidence type="ECO:0000256" key="1">
    <source>
        <dbReference type="ARBA" id="ARBA00004323"/>
    </source>
</evidence>
<keyword evidence="5" id="KW-0333">Golgi apparatus</keyword>
<dbReference type="GO" id="GO:0000139">
    <property type="term" value="C:Golgi membrane"/>
    <property type="evidence" value="ECO:0007669"/>
    <property type="project" value="UniProtKB-SubCell"/>
</dbReference>
<dbReference type="InterPro" id="IPR040911">
    <property type="entry name" value="Exostosin_GT47"/>
</dbReference>
<sequence>MGQKFFQLDTKRFLWLIVITFAVILAFQYIELPYGNFLLSRFSTSKIPPSGSTSFQITYPPSKSHTPDDVTTLNPATSHGGHALKIENDTDPNLGIVLKPGEESIMFLGSNESNRSFIVDSTQKLDDGSMNWGVNNLTGSSGEKNIKSSISEHKSGSSYVNSTAPFPAIAPTYQTSSVSPLTEVGKNFTTPAPELPNDSGMPSVSKDKTTTSNNESLWSSKNDVNTMDKNSSITVVSPLFNTTSSLKNENHKPPQNDINVADKNSGVPFPNKGSSRKVPEVLSISEMNTILIQSHASYRSMRPCWSSAVDQELLQARSEIENAPIIKNDPSLYSPLYRNVSMFKRSYDIMEERLKVYIYREGARPIMHTPFLRGIYASEGWFMKLMEASNRFVTKDPRKAHMFYLPFSSRMLEETLYVQDSHNHNNLKRYLNNYVDMIASKHPFWNRTGGADHFLVACHDWAPEETKEKMAKCIRALCNADAKEGFVFGKDVSLPETYIRNFQNPTRGMGGKSASKKSTLAFFAGNMHGYVRPILMKHWENKDPDMKIFGRMPKSKGDRNYIQYMKSSKYCICAKGYEVNSPRVVEAILYECVPVIISDNFVPPFFEVLNWESFAVFVMEKDIPNLKNILLSIPQKRYLQMQMRVRKVQQHFLWHAKPVKYDIFHMILHSIWYNRIFTATSR</sequence>
<dbReference type="InterPro" id="IPR004263">
    <property type="entry name" value="Exostosin"/>
</dbReference>
<comment type="caution">
    <text evidence="9">The sequence shown here is derived from an EMBL/GenBank/DDBJ whole genome shotgun (WGS) entry which is preliminary data.</text>
</comment>
<dbReference type="AlphaFoldDB" id="A0AAE1JSN7"/>
<keyword evidence="3" id="KW-0808">Transferase</keyword>
<evidence type="ECO:0000256" key="5">
    <source>
        <dbReference type="ARBA" id="ARBA00023034"/>
    </source>
</evidence>
<feature type="transmembrane region" description="Helical" evidence="7">
    <location>
        <begin position="12"/>
        <end position="30"/>
    </location>
</feature>
<feature type="region of interest" description="Disordered" evidence="6">
    <location>
        <begin position="246"/>
        <end position="276"/>
    </location>
</feature>
<evidence type="ECO:0000313" key="9">
    <source>
        <dbReference type="EMBL" id="KAK4274276.1"/>
    </source>
</evidence>
<organism evidence="9 10">
    <name type="scientific">Acacia crassicarpa</name>
    <name type="common">northern wattle</name>
    <dbReference type="NCBI Taxonomy" id="499986"/>
    <lineage>
        <taxon>Eukaryota</taxon>
        <taxon>Viridiplantae</taxon>
        <taxon>Streptophyta</taxon>
        <taxon>Embryophyta</taxon>
        <taxon>Tracheophyta</taxon>
        <taxon>Spermatophyta</taxon>
        <taxon>Magnoliopsida</taxon>
        <taxon>eudicotyledons</taxon>
        <taxon>Gunneridae</taxon>
        <taxon>Pentapetalae</taxon>
        <taxon>rosids</taxon>
        <taxon>fabids</taxon>
        <taxon>Fabales</taxon>
        <taxon>Fabaceae</taxon>
        <taxon>Caesalpinioideae</taxon>
        <taxon>mimosoid clade</taxon>
        <taxon>Acacieae</taxon>
        <taxon>Acacia</taxon>
    </lineage>
</organism>
<gene>
    <name evidence="9" type="ORF">QN277_017524</name>
</gene>